<dbReference type="GO" id="GO:0005886">
    <property type="term" value="C:plasma membrane"/>
    <property type="evidence" value="ECO:0007669"/>
    <property type="project" value="TreeGrafter"/>
</dbReference>
<feature type="transmembrane region" description="Helical" evidence="5">
    <location>
        <begin position="9"/>
        <end position="26"/>
    </location>
</feature>
<feature type="transmembrane region" description="Helical" evidence="5">
    <location>
        <begin position="112"/>
        <end position="127"/>
    </location>
</feature>
<keyword evidence="2 5" id="KW-0812">Transmembrane</keyword>
<reference evidence="7" key="1">
    <citation type="submission" date="2016-12" db="EMBL/GenBank/DDBJ databases">
        <authorList>
            <person name="Gulvik C.A."/>
        </authorList>
    </citation>
    <scope>NUCLEOTIDE SEQUENCE [LARGE SCALE GENOMIC DNA]</scope>
    <source>
        <strain evidence="7">NED12-00049-6B</strain>
    </source>
</reference>
<dbReference type="InterPro" id="IPR003339">
    <property type="entry name" value="ABC/ECF_trnsptr_transmembrane"/>
</dbReference>
<dbReference type="CDD" id="cd16914">
    <property type="entry name" value="EcfT"/>
    <property type="match status" value="1"/>
</dbReference>
<proteinExistence type="predicted"/>
<evidence type="ECO:0000256" key="2">
    <source>
        <dbReference type="ARBA" id="ARBA00022692"/>
    </source>
</evidence>
<feature type="transmembrane region" description="Helical" evidence="5">
    <location>
        <begin position="70"/>
        <end position="92"/>
    </location>
</feature>
<name>A0A1Q8E7I6_9STRE</name>
<feature type="transmembrane region" description="Helical" evidence="5">
    <location>
        <begin position="32"/>
        <end position="58"/>
    </location>
</feature>
<sequence>MTFDARSKIVLVIFTGITYGMHLTAWERGYLLIGIAICALLLQRFKMALVTVLGYLVVYQLSQVDGLPMWLFRFTFMLSHIWVPLMAGHFLLLTTSAYELIHGLRKWHLPESFLLTLGVMFRFLPLIKKEVRVIQTSLKTRGMFLRKRAIFVQPHRYLEYVLVPLMMSLLRTAQDLTIATLTKGLALTKRPSEFVQSRWTWLDWSLCAWCLSFLILKFK</sequence>
<dbReference type="Pfam" id="PF02361">
    <property type="entry name" value="CbiQ"/>
    <property type="match status" value="1"/>
</dbReference>
<evidence type="ECO:0000256" key="4">
    <source>
        <dbReference type="ARBA" id="ARBA00023136"/>
    </source>
</evidence>
<dbReference type="OrthoDB" id="3730291at2"/>
<accession>A0A1Q8E7I6</accession>
<dbReference type="AlphaFoldDB" id="A0A1Q8E7I6"/>
<evidence type="ECO:0000256" key="5">
    <source>
        <dbReference type="SAM" id="Phobius"/>
    </source>
</evidence>
<evidence type="ECO:0000313" key="7">
    <source>
        <dbReference type="Proteomes" id="UP000186890"/>
    </source>
</evidence>
<dbReference type="PANTHER" id="PTHR33514:SF13">
    <property type="entry name" value="PROTEIN ABCI12, CHLOROPLASTIC"/>
    <property type="match status" value="1"/>
</dbReference>
<evidence type="ECO:0000313" key="6">
    <source>
        <dbReference type="EMBL" id="OLF47761.1"/>
    </source>
</evidence>
<organism evidence="6 7">
    <name type="scientific">Streptococcus cuniculi</name>
    <dbReference type="NCBI Taxonomy" id="1432788"/>
    <lineage>
        <taxon>Bacteria</taxon>
        <taxon>Bacillati</taxon>
        <taxon>Bacillota</taxon>
        <taxon>Bacilli</taxon>
        <taxon>Lactobacillales</taxon>
        <taxon>Streptococcaceae</taxon>
        <taxon>Streptococcus</taxon>
    </lineage>
</organism>
<comment type="subcellular location">
    <subcellularLocation>
        <location evidence="1">Membrane</location>
        <topology evidence="1">Multi-pass membrane protein</topology>
    </subcellularLocation>
</comment>
<keyword evidence="7" id="KW-1185">Reference proteome</keyword>
<dbReference type="Proteomes" id="UP000186890">
    <property type="component" value="Unassembled WGS sequence"/>
</dbReference>
<dbReference type="EMBL" id="MSJM01000005">
    <property type="protein sequence ID" value="OLF47761.1"/>
    <property type="molecule type" value="Genomic_DNA"/>
</dbReference>
<dbReference type="PANTHER" id="PTHR33514">
    <property type="entry name" value="PROTEIN ABCI12, CHLOROPLASTIC"/>
    <property type="match status" value="1"/>
</dbReference>
<keyword evidence="4 5" id="KW-0472">Membrane</keyword>
<evidence type="ECO:0000256" key="3">
    <source>
        <dbReference type="ARBA" id="ARBA00022989"/>
    </source>
</evidence>
<evidence type="ECO:0000256" key="1">
    <source>
        <dbReference type="ARBA" id="ARBA00004141"/>
    </source>
</evidence>
<keyword evidence="3 5" id="KW-1133">Transmembrane helix</keyword>
<comment type="caution">
    <text evidence="6">The sequence shown here is derived from an EMBL/GenBank/DDBJ whole genome shotgun (WGS) entry which is preliminary data.</text>
</comment>
<gene>
    <name evidence="6" type="ORF">BU202_06955</name>
</gene>
<protein>
    <submittedName>
        <fullName evidence="6">Transporter</fullName>
    </submittedName>
</protein>